<dbReference type="PROSITE" id="PS50011">
    <property type="entry name" value="PROTEIN_KINASE_DOM"/>
    <property type="match status" value="1"/>
</dbReference>
<dbReference type="InterPro" id="IPR011009">
    <property type="entry name" value="Kinase-like_dom_sf"/>
</dbReference>
<dbReference type="AlphaFoldDB" id="A0A7J3ZLC5"/>
<comment type="catalytic activity">
    <reaction evidence="9">
        <text>L-threonyl-[protein] + ATP = O-phospho-L-threonyl-[protein] + ADP + H(+)</text>
        <dbReference type="Rhea" id="RHEA:46608"/>
        <dbReference type="Rhea" id="RHEA-COMP:11060"/>
        <dbReference type="Rhea" id="RHEA-COMP:11605"/>
        <dbReference type="ChEBI" id="CHEBI:15378"/>
        <dbReference type="ChEBI" id="CHEBI:30013"/>
        <dbReference type="ChEBI" id="CHEBI:30616"/>
        <dbReference type="ChEBI" id="CHEBI:61977"/>
        <dbReference type="ChEBI" id="CHEBI:456216"/>
        <dbReference type="EC" id="2.7.11.1"/>
    </reaction>
</comment>
<dbReference type="PANTHER" id="PTHR12209">
    <property type="entry name" value="NON-SPECIFIC SERINE/THREONINE PROTEIN KINASE"/>
    <property type="match status" value="1"/>
</dbReference>
<name>A0A7J3ZLC5_9CREN</name>
<keyword evidence="3" id="KW-0723">Serine/threonine-protein kinase</keyword>
<comment type="caution">
    <text evidence="12">The sequence shown here is derived from an EMBL/GenBank/DDBJ whole genome shotgun (WGS) entry which is preliminary data.</text>
</comment>
<dbReference type="GO" id="GO:0005524">
    <property type="term" value="F:ATP binding"/>
    <property type="evidence" value="ECO:0007669"/>
    <property type="project" value="UniProtKB-KW"/>
</dbReference>
<gene>
    <name evidence="12" type="ORF">ENM78_05510</name>
</gene>
<dbReference type="InterPro" id="IPR018934">
    <property type="entry name" value="RIO_dom"/>
</dbReference>
<dbReference type="Pfam" id="PF01163">
    <property type="entry name" value="RIO1"/>
    <property type="match status" value="1"/>
</dbReference>
<dbReference type="NCBIfam" id="NF011463">
    <property type="entry name" value="PRK14879.1-4"/>
    <property type="match status" value="1"/>
</dbReference>
<dbReference type="NCBIfam" id="TIGR03724">
    <property type="entry name" value="arch_bud32"/>
    <property type="match status" value="1"/>
</dbReference>
<feature type="domain" description="Protein kinase" evidence="11">
    <location>
        <begin position="7"/>
        <end position="223"/>
    </location>
</feature>
<evidence type="ECO:0000256" key="1">
    <source>
        <dbReference type="ARBA" id="ARBA00010630"/>
    </source>
</evidence>
<comment type="similarity">
    <text evidence="1">Belongs to the protein kinase superfamily. BUD32 family.</text>
</comment>
<keyword evidence="7 12" id="KW-0418">Kinase</keyword>
<dbReference type="PROSITE" id="PS00109">
    <property type="entry name" value="PROTEIN_KINASE_TYR"/>
    <property type="match status" value="1"/>
</dbReference>
<comment type="catalytic activity">
    <reaction evidence="10">
        <text>L-seryl-[protein] + ATP = O-phospho-L-seryl-[protein] + ADP + H(+)</text>
        <dbReference type="Rhea" id="RHEA:17989"/>
        <dbReference type="Rhea" id="RHEA-COMP:9863"/>
        <dbReference type="Rhea" id="RHEA-COMP:11604"/>
        <dbReference type="ChEBI" id="CHEBI:15378"/>
        <dbReference type="ChEBI" id="CHEBI:29999"/>
        <dbReference type="ChEBI" id="CHEBI:30616"/>
        <dbReference type="ChEBI" id="CHEBI:83421"/>
        <dbReference type="ChEBI" id="CHEBI:456216"/>
        <dbReference type="EC" id="2.7.11.1"/>
    </reaction>
</comment>
<sequence>MERIAWPWPLKQIAWGAESNLYLSTYMGIPVVVKVRFRKDYMDKRLAERLIKSRTAIESKILFDANRAGVRAPLPLYVDVDNGIIAMEYIEGNTLKNELEARPRDWVFEKACELGKIVCKLHNSDIIHGDLTTSNVIVENNELCIVDFGLAFYSKRPEDKAVDLRVLERAVTSTHPTLKEDFMSVMIRCYQQCLVDGERVLERYERISLMGRYVRERRVKAQI</sequence>
<evidence type="ECO:0000256" key="8">
    <source>
        <dbReference type="ARBA" id="ARBA00022840"/>
    </source>
</evidence>
<dbReference type="InterPro" id="IPR008266">
    <property type="entry name" value="Tyr_kinase_AS"/>
</dbReference>
<organism evidence="12">
    <name type="scientific">Fervidicoccus fontis</name>
    <dbReference type="NCBI Taxonomy" id="683846"/>
    <lineage>
        <taxon>Archaea</taxon>
        <taxon>Thermoproteota</taxon>
        <taxon>Thermoprotei</taxon>
        <taxon>Fervidicoccales</taxon>
        <taxon>Fervidicoccaceae</taxon>
        <taxon>Fervidicoccus</taxon>
    </lineage>
</organism>
<evidence type="ECO:0000256" key="9">
    <source>
        <dbReference type="ARBA" id="ARBA00047899"/>
    </source>
</evidence>
<keyword evidence="6" id="KW-0547">Nucleotide-binding</keyword>
<dbReference type="GO" id="GO:0005829">
    <property type="term" value="C:cytosol"/>
    <property type="evidence" value="ECO:0007669"/>
    <property type="project" value="TreeGrafter"/>
</dbReference>
<dbReference type="InterPro" id="IPR000719">
    <property type="entry name" value="Prot_kinase_dom"/>
</dbReference>
<evidence type="ECO:0000313" key="12">
    <source>
        <dbReference type="EMBL" id="HHQ80887.1"/>
    </source>
</evidence>
<dbReference type="Gene3D" id="3.30.200.20">
    <property type="entry name" value="Phosphorylase Kinase, domain 1"/>
    <property type="match status" value="1"/>
</dbReference>
<accession>A0A7J3ZLC5</accession>
<reference evidence="12" key="1">
    <citation type="journal article" date="2020" name="mSystems">
        <title>Genome- and Community-Level Interaction Insights into Carbon Utilization and Element Cycling Functions of Hydrothermarchaeota in Hydrothermal Sediment.</title>
        <authorList>
            <person name="Zhou Z."/>
            <person name="Liu Y."/>
            <person name="Xu W."/>
            <person name="Pan J."/>
            <person name="Luo Z.H."/>
            <person name="Li M."/>
        </authorList>
    </citation>
    <scope>NUCLEOTIDE SEQUENCE [LARGE SCALE GENOMIC DNA]</scope>
    <source>
        <strain evidence="12">SpSt-1116</strain>
    </source>
</reference>
<evidence type="ECO:0000256" key="10">
    <source>
        <dbReference type="ARBA" id="ARBA00048679"/>
    </source>
</evidence>
<dbReference type="EC" id="2.7.11.1" evidence="2"/>
<keyword evidence="4" id="KW-0808">Transferase</keyword>
<evidence type="ECO:0000256" key="7">
    <source>
        <dbReference type="ARBA" id="ARBA00022777"/>
    </source>
</evidence>
<dbReference type="PANTHER" id="PTHR12209:SF0">
    <property type="entry name" value="EKC_KEOPS COMPLEX SUBUNIT TP53RK"/>
    <property type="match status" value="1"/>
</dbReference>
<dbReference type="InterPro" id="IPR022495">
    <property type="entry name" value="Bud32"/>
</dbReference>
<dbReference type="Gene3D" id="1.10.510.10">
    <property type="entry name" value="Transferase(Phosphotransferase) domain 1"/>
    <property type="match status" value="1"/>
</dbReference>
<evidence type="ECO:0000256" key="3">
    <source>
        <dbReference type="ARBA" id="ARBA00022527"/>
    </source>
</evidence>
<proteinExistence type="inferred from homology"/>
<evidence type="ECO:0000256" key="5">
    <source>
        <dbReference type="ARBA" id="ARBA00022694"/>
    </source>
</evidence>
<evidence type="ECO:0000259" key="11">
    <source>
        <dbReference type="PROSITE" id="PS50011"/>
    </source>
</evidence>
<keyword evidence="5" id="KW-0819">tRNA processing</keyword>
<evidence type="ECO:0000256" key="6">
    <source>
        <dbReference type="ARBA" id="ARBA00022741"/>
    </source>
</evidence>
<keyword evidence="8" id="KW-0067">ATP-binding</keyword>
<dbReference type="GO" id="GO:0004674">
    <property type="term" value="F:protein serine/threonine kinase activity"/>
    <property type="evidence" value="ECO:0007669"/>
    <property type="project" value="UniProtKB-KW"/>
</dbReference>
<evidence type="ECO:0000256" key="4">
    <source>
        <dbReference type="ARBA" id="ARBA00022679"/>
    </source>
</evidence>
<dbReference type="GO" id="GO:0008033">
    <property type="term" value="P:tRNA processing"/>
    <property type="evidence" value="ECO:0007669"/>
    <property type="project" value="UniProtKB-KW"/>
</dbReference>
<dbReference type="EMBL" id="DRZC01000076">
    <property type="protein sequence ID" value="HHQ80887.1"/>
    <property type="molecule type" value="Genomic_DNA"/>
</dbReference>
<evidence type="ECO:0000256" key="2">
    <source>
        <dbReference type="ARBA" id="ARBA00012513"/>
    </source>
</evidence>
<protein>
    <recommendedName>
        <fullName evidence="2">non-specific serine/threonine protein kinase</fullName>
        <ecNumber evidence="2">2.7.11.1</ecNumber>
    </recommendedName>
</protein>
<dbReference type="SUPFAM" id="SSF56112">
    <property type="entry name" value="Protein kinase-like (PK-like)"/>
    <property type="match status" value="1"/>
</dbReference>